<protein>
    <submittedName>
        <fullName evidence="1">Uncharacterized protein</fullName>
    </submittedName>
</protein>
<sequence>MAISLALRSKHLPINRWKTVLRESLHSIRSFLCTLINCTPHERMFEHHRKSQNSKSLPSWLMSTGQIFMKNYVCQSKFDPLVKKVELIDANPMYTRVLLPNGKEAIVSIRHLVPRDEVDMVQVHTEEELEIIKKTGD</sequence>
<accession>A0A1B6L070</accession>
<proteinExistence type="predicted"/>
<reference evidence="1" key="1">
    <citation type="submission" date="2015-11" db="EMBL/GenBank/DDBJ databases">
        <title>De novo transcriptome assembly of four potential Pierce s Disease insect vectors from Arizona vineyards.</title>
        <authorList>
            <person name="Tassone E.E."/>
        </authorList>
    </citation>
    <scope>NUCLEOTIDE SEQUENCE</scope>
</reference>
<dbReference type="EMBL" id="GEBQ01022881">
    <property type="protein sequence ID" value="JAT17096.1"/>
    <property type="molecule type" value="Transcribed_RNA"/>
</dbReference>
<organism evidence="1">
    <name type="scientific">Graphocephala atropunctata</name>
    <dbReference type="NCBI Taxonomy" id="36148"/>
    <lineage>
        <taxon>Eukaryota</taxon>
        <taxon>Metazoa</taxon>
        <taxon>Ecdysozoa</taxon>
        <taxon>Arthropoda</taxon>
        <taxon>Hexapoda</taxon>
        <taxon>Insecta</taxon>
        <taxon>Pterygota</taxon>
        <taxon>Neoptera</taxon>
        <taxon>Paraneoptera</taxon>
        <taxon>Hemiptera</taxon>
        <taxon>Auchenorrhyncha</taxon>
        <taxon>Membracoidea</taxon>
        <taxon>Cicadellidae</taxon>
        <taxon>Cicadellinae</taxon>
        <taxon>Cicadellini</taxon>
        <taxon>Graphocephala</taxon>
    </lineage>
</organism>
<gene>
    <name evidence="1" type="ORF">g.48915</name>
</gene>
<evidence type="ECO:0000313" key="1">
    <source>
        <dbReference type="EMBL" id="JAT17096.1"/>
    </source>
</evidence>
<dbReference type="AlphaFoldDB" id="A0A1B6L070"/>
<name>A0A1B6L070_9HEMI</name>